<keyword evidence="10" id="KW-1185">Reference proteome</keyword>
<dbReference type="GO" id="GO:0005737">
    <property type="term" value="C:cytoplasm"/>
    <property type="evidence" value="ECO:0007669"/>
    <property type="project" value="UniProtKB-SubCell"/>
</dbReference>
<dbReference type="GO" id="GO:0009401">
    <property type="term" value="P:phosphoenolpyruvate-dependent sugar phosphotransferase system"/>
    <property type="evidence" value="ECO:0007669"/>
    <property type="project" value="UniProtKB-KW"/>
</dbReference>
<evidence type="ECO:0000256" key="1">
    <source>
        <dbReference type="ARBA" id="ARBA00004496"/>
    </source>
</evidence>
<reference evidence="9 10" key="1">
    <citation type="submission" date="2019-07" db="EMBL/GenBank/DDBJ databases">
        <title>Lentzea xizangensis sp. nov., isolated from Qinghai-Tibetan Plateau Soils.</title>
        <authorList>
            <person name="Huang J."/>
        </authorList>
    </citation>
    <scope>NUCLEOTIDE SEQUENCE [LARGE SCALE GENOMIC DNA]</scope>
    <source>
        <strain evidence="9 10">FXJ1.1311</strain>
    </source>
</reference>
<dbReference type="Proteomes" id="UP000316639">
    <property type="component" value="Unassembled WGS sequence"/>
</dbReference>
<keyword evidence="2" id="KW-0813">Transport</keyword>
<keyword evidence="7" id="KW-0418">Kinase</keyword>
<evidence type="ECO:0000256" key="7">
    <source>
        <dbReference type="ARBA" id="ARBA00022777"/>
    </source>
</evidence>
<evidence type="ECO:0000256" key="3">
    <source>
        <dbReference type="ARBA" id="ARBA00022490"/>
    </source>
</evidence>
<feature type="domain" description="PTS EIIB type-4" evidence="8">
    <location>
        <begin position="1"/>
        <end position="163"/>
    </location>
</feature>
<sequence length="163" mass="17633">MVGVIQLRVDNRLIHGQVTLAWVGYLDVERLVVANDEVALDEFQRMLLPQSARGVPTAVLSITDAVKFCRDPLRGERVMVIARQAEDAFQLMAEGLPAASVTVGNAAPEPGTEFVMVTRSVAVTKEQAAGYRALAESGVPVFSQLMPTDRPVDFIGLLAKKSL</sequence>
<evidence type="ECO:0000256" key="5">
    <source>
        <dbReference type="ARBA" id="ARBA00022679"/>
    </source>
</evidence>
<keyword evidence="6" id="KW-0598">Phosphotransferase system</keyword>
<dbReference type="RefSeq" id="WP_146348973.1">
    <property type="nucleotide sequence ID" value="NZ_VOBR01000001.1"/>
</dbReference>
<comment type="subcellular location">
    <subcellularLocation>
        <location evidence="1">Cytoplasm</location>
    </subcellularLocation>
</comment>
<organism evidence="9 10">
    <name type="scientific">Lentzea tibetensis</name>
    <dbReference type="NCBI Taxonomy" id="2591470"/>
    <lineage>
        <taxon>Bacteria</taxon>
        <taxon>Bacillati</taxon>
        <taxon>Actinomycetota</taxon>
        <taxon>Actinomycetes</taxon>
        <taxon>Pseudonocardiales</taxon>
        <taxon>Pseudonocardiaceae</taxon>
        <taxon>Lentzea</taxon>
    </lineage>
</organism>
<dbReference type="PROSITE" id="PS51101">
    <property type="entry name" value="PTS_EIIB_TYPE_4"/>
    <property type="match status" value="1"/>
</dbReference>
<keyword evidence="4 9" id="KW-0762">Sugar transport</keyword>
<dbReference type="AlphaFoldDB" id="A0A563F2K3"/>
<dbReference type="Pfam" id="PF03830">
    <property type="entry name" value="PTSIIB_sorb"/>
    <property type="match status" value="1"/>
</dbReference>
<evidence type="ECO:0000256" key="2">
    <source>
        <dbReference type="ARBA" id="ARBA00022448"/>
    </source>
</evidence>
<dbReference type="InterPro" id="IPR036667">
    <property type="entry name" value="PTS_IIB_sorbose-sp_sf"/>
</dbReference>
<dbReference type="Gene3D" id="3.40.35.10">
    <property type="entry name" value="Phosphotransferase system, sorbose subfamily IIB component"/>
    <property type="match status" value="1"/>
</dbReference>
<comment type="caution">
    <text evidence="9">The sequence shown here is derived from an EMBL/GenBank/DDBJ whole genome shotgun (WGS) entry which is preliminary data.</text>
</comment>
<accession>A0A563F2K3</accession>
<dbReference type="GO" id="GO:0008982">
    <property type="term" value="F:protein-N(PI)-phosphohistidine-sugar phosphotransferase activity"/>
    <property type="evidence" value="ECO:0007669"/>
    <property type="project" value="InterPro"/>
</dbReference>
<evidence type="ECO:0000256" key="6">
    <source>
        <dbReference type="ARBA" id="ARBA00022683"/>
    </source>
</evidence>
<proteinExistence type="predicted"/>
<evidence type="ECO:0000259" key="8">
    <source>
        <dbReference type="PROSITE" id="PS51101"/>
    </source>
</evidence>
<evidence type="ECO:0000313" key="10">
    <source>
        <dbReference type="Proteomes" id="UP000316639"/>
    </source>
</evidence>
<name>A0A563F2K3_9PSEU</name>
<gene>
    <name evidence="9" type="ORF">FKR81_01105</name>
</gene>
<dbReference type="SUPFAM" id="SSF52728">
    <property type="entry name" value="PTS IIb component"/>
    <property type="match status" value="1"/>
</dbReference>
<keyword evidence="3" id="KW-0963">Cytoplasm</keyword>
<dbReference type="OrthoDB" id="9788818at2"/>
<dbReference type="EMBL" id="VOBR01000001">
    <property type="protein sequence ID" value="TWP54190.1"/>
    <property type="molecule type" value="Genomic_DNA"/>
</dbReference>
<protein>
    <submittedName>
        <fullName evidence="9">PTS sugar transporter subunit IIB</fullName>
    </submittedName>
</protein>
<dbReference type="GO" id="GO:0016301">
    <property type="term" value="F:kinase activity"/>
    <property type="evidence" value="ECO:0007669"/>
    <property type="project" value="UniProtKB-KW"/>
</dbReference>
<evidence type="ECO:0000313" key="9">
    <source>
        <dbReference type="EMBL" id="TWP54190.1"/>
    </source>
</evidence>
<dbReference type="InterPro" id="IPR004720">
    <property type="entry name" value="PTS_IIB_sorbose-sp"/>
</dbReference>
<evidence type="ECO:0000256" key="4">
    <source>
        <dbReference type="ARBA" id="ARBA00022597"/>
    </source>
</evidence>
<keyword evidence="5" id="KW-0808">Transferase</keyword>